<dbReference type="AlphaFoldDB" id="A0A1Y2BEZ7"/>
<dbReference type="InterPro" id="IPR001680">
    <property type="entry name" value="WD40_rpt"/>
</dbReference>
<accession>A0A1Y2BEZ7</accession>
<reference evidence="5 6" key="1">
    <citation type="submission" date="2016-07" db="EMBL/GenBank/DDBJ databases">
        <title>Pervasive Adenine N6-methylation of Active Genes in Fungi.</title>
        <authorList>
            <consortium name="DOE Joint Genome Institute"/>
            <person name="Mondo S.J."/>
            <person name="Dannebaum R.O."/>
            <person name="Kuo R.C."/>
            <person name="Labutti K."/>
            <person name="Haridas S."/>
            <person name="Kuo A."/>
            <person name="Salamov A."/>
            <person name="Ahrendt S.R."/>
            <person name="Lipzen A."/>
            <person name="Sullivan W."/>
            <person name="Andreopoulos W.B."/>
            <person name="Clum A."/>
            <person name="Lindquist E."/>
            <person name="Daum C."/>
            <person name="Ramamoorthy G.K."/>
            <person name="Gryganskyi A."/>
            <person name="Culley D."/>
            <person name="Magnuson J.K."/>
            <person name="James T.Y."/>
            <person name="O'Malley M.A."/>
            <person name="Stajich J.E."/>
            <person name="Spatafora J.W."/>
            <person name="Visel A."/>
            <person name="Grigoriev I.V."/>
        </authorList>
    </citation>
    <scope>NUCLEOTIDE SEQUENCE [LARGE SCALE GENOMIC DNA]</scope>
    <source>
        <strain evidence="5 6">68-887.2</strain>
    </source>
</reference>
<evidence type="ECO:0000256" key="4">
    <source>
        <dbReference type="SAM" id="MobiDB-lite"/>
    </source>
</evidence>
<proteinExistence type="predicted"/>
<feature type="repeat" description="WD" evidence="3">
    <location>
        <begin position="195"/>
        <end position="237"/>
    </location>
</feature>
<evidence type="ECO:0000256" key="3">
    <source>
        <dbReference type="PROSITE-ProRule" id="PRU00221"/>
    </source>
</evidence>
<dbReference type="OrthoDB" id="1284551at2759"/>
<dbReference type="Pfam" id="PF00400">
    <property type="entry name" value="WD40"/>
    <property type="match status" value="2"/>
</dbReference>
<feature type="region of interest" description="Disordered" evidence="4">
    <location>
        <begin position="331"/>
        <end position="382"/>
    </location>
</feature>
<dbReference type="InterPro" id="IPR036322">
    <property type="entry name" value="WD40_repeat_dom_sf"/>
</dbReference>
<dbReference type="FunCoup" id="A0A1Y2BEZ7">
    <property type="interactions" value="450"/>
</dbReference>
<keyword evidence="6" id="KW-1185">Reference proteome</keyword>
<evidence type="ECO:0000313" key="5">
    <source>
        <dbReference type="EMBL" id="ORY33037.1"/>
    </source>
</evidence>
<feature type="compositionally biased region" description="Low complexity" evidence="4">
    <location>
        <begin position="331"/>
        <end position="350"/>
    </location>
</feature>
<organism evidence="5 6">
    <name type="scientific">Naematelia encephala</name>
    <dbReference type="NCBI Taxonomy" id="71784"/>
    <lineage>
        <taxon>Eukaryota</taxon>
        <taxon>Fungi</taxon>
        <taxon>Dikarya</taxon>
        <taxon>Basidiomycota</taxon>
        <taxon>Agaricomycotina</taxon>
        <taxon>Tremellomycetes</taxon>
        <taxon>Tremellales</taxon>
        <taxon>Naemateliaceae</taxon>
        <taxon>Naematelia</taxon>
    </lineage>
</organism>
<dbReference type="SMART" id="SM00320">
    <property type="entry name" value="WD40"/>
    <property type="match status" value="3"/>
</dbReference>
<dbReference type="STRING" id="71784.A0A1Y2BEZ7"/>
<dbReference type="SUPFAM" id="SSF50978">
    <property type="entry name" value="WD40 repeat-like"/>
    <property type="match status" value="1"/>
</dbReference>
<dbReference type="Proteomes" id="UP000193986">
    <property type="component" value="Unassembled WGS sequence"/>
</dbReference>
<keyword evidence="2" id="KW-0677">Repeat</keyword>
<protein>
    <submittedName>
        <fullName evidence="5">WD40-repeat-containing domain protein</fullName>
    </submittedName>
</protein>
<dbReference type="InParanoid" id="A0A1Y2BEZ7"/>
<sequence length="423" mass="45220">MTLPPLLQYESQFPLYGVAFSHSIQHPHRTALASQITGSSNRLSIVDLADSFTPYPSGTDFLQLATAGLPFPATKIGWEPAQSLQAGVGEDQGGRGELLATTGDVLRIWEMQRDWQGEQRGRGYIGENGRSLGGGGAYSLTPRSVLTNSKSPQLSLPPITSFGWSPISPKNIVTCSIDTTATLWDINTSQALTQLIAHDRAVFDLSWLPDSSDIFVSVGADGSLRAFDLRTLEHSTILYESSEETPLARISFSNREQHMLACFGLEENKVLILDMRSPGQPVAELLGHQAPVNAIGWGSGGNGIGTTGGGWIASCGDDSQLLLYDLTEPLPSESEIPSRSSSRPTPSAPSNKISNGLSPNNPYTLSPPPTPSQSRGTPSPAQAVEMFPSRAWSADSELNNLTFSDDGQWIGCVSGSKLSVLHV</sequence>
<comment type="caution">
    <text evidence="5">The sequence shown here is derived from an EMBL/GenBank/DDBJ whole genome shotgun (WGS) entry which is preliminary data.</text>
</comment>
<evidence type="ECO:0000256" key="2">
    <source>
        <dbReference type="ARBA" id="ARBA00022737"/>
    </source>
</evidence>
<gene>
    <name evidence="5" type="ORF">BCR39DRAFT_328236</name>
</gene>
<dbReference type="EMBL" id="MCFC01000007">
    <property type="protein sequence ID" value="ORY33037.1"/>
    <property type="molecule type" value="Genomic_DNA"/>
</dbReference>
<dbReference type="InterPro" id="IPR045159">
    <property type="entry name" value="DCAF7-like"/>
</dbReference>
<keyword evidence="1 3" id="KW-0853">WD repeat</keyword>
<dbReference type="Gene3D" id="2.130.10.10">
    <property type="entry name" value="YVTN repeat-like/Quinoprotein amine dehydrogenase"/>
    <property type="match status" value="1"/>
</dbReference>
<evidence type="ECO:0000313" key="6">
    <source>
        <dbReference type="Proteomes" id="UP000193986"/>
    </source>
</evidence>
<name>A0A1Y2BEZ7_9TREE</name>
<dbReference type="InterPro" id="IPR015943">
    <property type="entry name" value="WD40/YVTN_repeat-like_dom_sf"/>
</dbReference>
<dbReference type="PROSITE" id="PS50082">
    <property type="entry name" value="WD_REPEATS_2"/>
    <property type="match status" value="1"/>
</dbReference>
<feature type="compositionally biased region" description="Polar residues" evidence="4">
    <location>
        <begin position="351"/>
        <end position="364"/>
    </location>
</feature>
<evidence type="ECO:0000256" key="1">
    <source>
        <dbReference type="ARBA" id="ARBA00022574"/>
    </source>
</evidence>
<dbReference type="PANTHER" id="PTHR19919">
    <property type="entry name" value="WD REPEAT CONTAINING PROTEIN"/>
    <property type="match status" value="1"/>
</dbReference>